<sequence>MVSPCFFRVESPYQPMANGFSDGAGWFPAGDDEIAVSPYDKTFPKRDIFKDVDLPNIPLSMLNRDANIDPSELSSASRFGGGFLGQDDDSQAQPLFESQSPTAAFVPKQGQQFQHTPPSNTQAPSTPTEQLRNEDGGTRKKSKDKAKAPKPNPNQIHDRLAPAATTTTAATVVRGKPNNQMHFSPRKRKLPGSATTPSSRPSTSPQPHPPPRKITHNIIEKRYRTNLNDKITALRDTVPLLRFMARRVERDGGEMDEAEAIAADEDESMGGLPPAHKLNKATVLSKATEYIGHLERSNGVLVRESHHLRSRVAGLEIMLMMYRQEQHQ</sequence>
<gene>
    <name evidence="1" type="ORF">CRV2_00003323</name>
</gene>
<protein>
    <submittedName>
        <fullName evidence="1">Uncharacterized protein</fullName>
    </submittedName>
</protein>
<evidence type="ECO:0000313" key="2">
    <source>
        <dbReference type="Proteomes" id="UP000836387"/>
    </source>
</evidence>
<reference evidence="1" key="1">
    <citation type="submission" date="2020-04" db="EMBL/GenBank/DDBJ databases">
        <authorList>
            <person name="Broberg M."/>
        </authorList>
    </citation>
    <scope>NUCLEOTIDE SEQUENCE</scope>
</reference>
<comment type="caution">
    <text evidence="1">The sequence shown here is derived from an EMBL/GenBank/DDBJ whole genome shotgun (WGS) entry which is preliminary data.</text>
</comment>
<name>A0ACA9TMT3_BIOOC</name>
<keyword evidence="2" id="KW-1185">Reference proteome</keyword>
<organism evidence="1 2">
    <name type="scientific">Clonostachys rosea f. rosea IK726</name>
    <dbReference type="NCBI Taxonomy" id="1349383"/>
    <lineage>
        <taxon>Eukaryota</taxon>
        <taxon>Fungi</taxon>
        <taxon>Dikarya</taxon>
        <taxon>Ascomycota</taxon>
        <taxon>Pezizomycotina</taxon>
        <taxon>Sordariomycetes</taxon>
        <taxon>Hypocreomycetidae</taxon>
        <taxon>Hypocreales</taxon>
        <taxon>Bionectriaceae</taxon>
        <taxon>Clonostachys</taxon>
    </lineage>
</organism>
<dbReference type="Proteomes" id="UP000836387">
    <property type="component" value="Unassembled WGS sequence"/>
</dbReference>
<proteinExistence type="predicted"/>
<dbReference type="EMBL" id="CADEHS020000005">
    <property type="protein sequence ID" value="CAG9941887.1"/>
    <property type="molecule type" value="Genomic_DNA"/>
</dbReference>
<accession>A0ACA9TMT3</accession>
<evidence type="ECO:0000313" key="1">
    <source>
        <dbReference type="EMBL" id="CAG9941887.1"/>
    </source>
</evidence>
<reference evidence="1" key="2">
    <citation type="submission" date="2021-10" db="EMBL/GenBank/DDBJ databases">
        <authorList>
            <person name="Piombo E."/>
        </authorList>
    </citation>
    <scope>NUCLEOTIDE SEQUENCE</scope>
</reference>